<feature type="region of interest" description="Disordered" evidence="1">
    <location>
        <begin position="1"/>
        <end position="22"/>
    </location>
</feature>
<keyword evidence="3" id="KW-1185">Reference proteome</keyword>
<dbReference type="Proteomes" id="UP000324897">
    <property type="component" value="Unassembled WGS sequence"/>
</dbReference>
<evidence type="ECO:0000313" key="3">
    <source>
        <dbReference type="Proteomes" id="UP000324897"/>
    </source>
</evidence>
<evidence type="ECO:0000313" key="2">
    <source>
        <dbReference type="EMBL" id="TVU21037.1"/>
    </source>
</evidence>
<protein>
    <submittedName>
        <fullName evidence="2">Uncharacterized protein</fullName>
    </submittedName>
</protein>
<comment type="caution">
    <text evidence="2">The sequence shown here is derived from an EMBL/GenBank/DDBJ whole genome shotgun (WGS) entry which is preliminary data.</text>
</comment>
<accession>A0A5J9UCE8</accession>
<evidence type="ECO:0000256" key="1">
    <source>
        <dbReference type="SAM" id="MobiDB-lite"/>
    </source>
</evidence>
<sequence>MSLTRYTSHRSSIESSVQQDDYKQKADAKLQMRIYDVGTTALLTSMPTCPGEPIVAWIVLGRCYRGVAVATHNFGRIGK</sequence>
<dbReference type="Gramene" id="TVU21037">
    <property type="protein sequence ID" value="TVU21037"/>
    <property type="gene ID" value="EJB05_30648"/>
</dbReference>
<reference evidence="2 3" key="1">
    <citation type="journal article" date="2019" name="Sci. Rep.">
        <title>A high-quality genome of Eragrostis curvula grass provides insights into Poaceae evolution and supports new strategies to enhance forage quality.</title>
        <authorList>
            <person name="Carballo J."/>
            <person name="Santos B.A.C.M."/>
            <person name="Zappacosta D."/>
            <person name="Garbus I."/>
            <person name="Selva J.P."/>
            <person name="Gallo C.A."/>
            <person name="Diaz A."/>
            <person name="Albertini E."/>
            <person name="Caccamo M."/>
            <person name="Echenique V."/>
        </authorList>
    </citation>
    <scope>NUCLEOTIDE SEQUENCE [LARGE SCALE GENOMIC DNA]</scope>
    <source>
        <strain evidence="3">cv. Victoria</strain>
        <tissue evidence="2">Leaf</tissue>
    </source>
</reference>
<feature type="compositionally biased region" description="Polar residues" evidence="1">
    <location>
        <begin position="1"/>
        <end position="19"/>
    </location>
</feature>
<gene>
    <name evidence="2" type="ORF">EJB05_30648</name>
</gene>
<proteinExistence type="predicted"/>
<dbReference type="EMBL" id="RWGY01000026">
    <property type="protein sequence ID" value="TVU21037.1"/>
    <property type="molecule type" value="Genomic_DNA"/>
</dbReference>
<organism evidence="2 3">
    <name type="scientific">Eragrostis curvula</name>
    <name type="common">weeping love grass</name>
    <dbReference type="NCBI Taxonomy" id="38414"/>
    <lineage>
        <taxon>Eukaryota</taxon>
        <taxon>Viridiplantae</taxon>
        <taxon>Streptophyta</taxon>
        <taxon>Embryophyta</taxon>
        <taxon>Tracheophyta</taxon>
        <taxon>Spermatophyta</taxon>
        <taxon>Magnoliopsida</taxon>
        <taxon>Liliopsida</taxon>
        <taxon>Poales</taxon>
        <taxon>Poaceae</taxon>
        <taxon>PACMAD clade</taxon>
        <taxon>Chloridoideae</taxon>
        <taxon>Eragrostideae</taxon>
        <taxon>Eragrostidinae</taxon>
        <taxon>Eragrostis</taxon>
    </lineage>
</organism>
<name>A0A5J9UCE8_9POAL</name>
<dbReference type="AlphaFoldDB" id="A0A5J9UCE8"/>